<gene>
    <name evidence="1" type="ORF">CSSPJE1EN2_LOCUS21868</name>
</gene>
<sequence>MEMMSESLDASAGEASQRPSAVVEIVCVPGRQDETTRGSPPLKKLIMKFIAFATEMEKDGNNFNDSEKLYKSFLQDLATFELPLLKIMAMINANK</sequence>
<organism evidence="1 2">
    <name type="scientific">Sphagnum jensenii</name>
    <dbReference type="NCBI Taxonomy" id="128206"/>
    <lineage>
        <taxon>Eukaryota</taxon>
        <taxon>Viridiplantae</taxon>
        <taxon>Streptophyta</taxon>
        <taxon>Embryophyta</taxon>
        <taxon>Bryophyta</taxon>
        <taxon>Sphagnophytina</taxon>
        <taxon>Sphagnopsida</taxon>
        <taxon>Sphagnales</taxon>
        <taxon>Sphagnaceae</taxon>
        <taxon>Sphagnum</taxon>
    </lineage>
</organism>
<accession>A0ABP1BVJ9</accession>
<reference evidence="1" key="1">
    <citation type="submission" date="2024-03" db="EMBL/GenBank/DDBJ databases">
        <authorList>
            <consortium name="ELIXIR-Norway"/>
            <consortium name="Elixir Norway"/>
        </authorList>
    </citation>
    <scope>NUCLEOTIDE SEQUENCE</scope>
</reference>
<dbReference type="Proteomes" id="UP001497522">
    <property type="component" value="Chromosome 7"/>
</dbReference>
<evidence type="ECO:0000313" key="1">
    <source>
        <dbReference type="EMBL" id="CAK9880469.1"/>
    </source>
</evidence>
<evidence type="ECO:0000313" key="2">
    <source>
        <dbReference type="Proteomes" id="UP001497522"/>
    </source>
</evidence>
<dbReference type="EMBL" id="OZ023708">
    <property type="protein sequence ID" value="CAK9880469.1"/>
    <property type="molecule type" value="Genomic_DNA"/>
</dbReference>
<proteinExistence type="predicted"/>
<protein>
    <submittedName>
        <fullName evidence="1">Uncharacterized protein</fullName>
    </submittedName>
</protein>
<keyword evidence="2" id="KW-1185">Reference proteome</keyword>
<name>A0ABP1BVJ9_9BRYO</name>